<evidence type="ECO:0000313" key="3">
    <source>
        <dbReference type="Proteomes" id="UP000254569"/>
    </source>
</evidence>
<dbReference type="Gene3D" id="3.40.50.1820">
    <property type="entry name" value="alpha/beta hydrolase"/>
    <property type="match status" value="2"/>
</dbReference>
<dbReference type="OrthoDB" id="249225at2"/>
<sequence length="570" mass="60551">MDVQYASWFGDAESPLLGHVHLPSGGRARGAVVLCPPLGKEHLDTYRGVKALAEQLTERGLAALRFDYEGTGDSAGDQDSPDAVEAWQRSVAAAVATARAGGAAHVTVVGLRAGALIAATSLPQCGPVDAAVLWDPIVSGRAFLREQRVLYRLALGMDHPDDPRVSMIGGVLAPEAAEALGALRIDPRSLAGARTLLATRPAARETTAVARLAAALEADELSLHGHESFTTPSTLHPAIPTGHLGRIADWIGAAAPSSTTEIRFPDRKHAVVATTDTGVPITESAEYLGPNSMFALRTQGVRGAGSAGSTVLFFGTAYEHRVGPSRLWVELARSLAAHGVSSIRFDRTGVGDTGTAHRAAPTPLYSDTSDRDAEDAVASLGVAPRDLVVTGLCSGAWYAAWVGIRGHARTAVLVNMILWSTHRRKSLRNMLAPPAPEAPGKVDNSSVPLRARIKPWAQKHLPYRLWLLLGWFGVTQVPEVVLEALRRADVSTTVVLSAQDHRSFESQRGGEGLMRLRRRGFTGHIIAGPVGDHGGYHRDGREFLRSAVTSTILGEFGTVPVEPMNSERAS</sequence>
<dbReference type="GO" id="GO:0052689">
    <property type="term" value="F:carboxylic ester hydrolase activity"/>
    <property type="evidence" value="ECO:0007669"/>
    <property type="project" value="TreeGrafter"/>
</dbReference>
<feature type="domain" description="Serine aminopeptidase S33" evidence="1">
    <location>
        <begin position="28"/>
        <end position="142"/>
    </location>
</feature>
<name>A0A379LZE3_9NOCA</name>
<evidence type="ECO:0000313" key="2">
    <source>
        <dbReference type="EMBL" id="SUE15454.1"/>
    </source>
</evidence>
<protein>
    <submittedName>
        <fullName evidence="2">Exosortase A system-associated hydrolase 2</fullName>
    </submittedName>
</protein>
<dbReference type="Pfam" id="PF12146">
    <property type="entry name" value="Hydrolase_4"/>
    <property type="match status" value="1"/>
</dbReference>
<accession>A0A379LZE3</accession>
<dbReference type="InterPro" id="IPR022742">
    <property type="entry name" value="Hydrolase_4"/>
</dbReference>
<dbReference type="SUPFAM" id="SSF53474">
    <property type="entry name" value="alpha/beta-Hydrolases"/>
    <property type="match status" value="2"/>
</dbReference>
<proteinExistence type="predicted"/>
<dbReference type="EMBL" id="UGVI01000001">
    <property type="protein sequence ID" value="SUE15454.1"/>
    <property type="molecule type" value="Genomic_DNA"/>
</dbReference>
<dbReference type="Proteomes" id="UP000254569">
    <property type="component" value="Unassembled WGS sequence"/>
</dbReference>
<evidence type="ECO:0000259" key="1">
    <source>
        <dbReference type="Pfam" id="PF12146"/>
    </source>
</evidence>
<dbReference type="InterPro" id="IPR053145">
    <property type="entry name" value="AB_hydrolase_Est10"/>
</dbReference>
<gene>
    <name evidence="2" type="ORF">NCTC13296_02316</name>
</gene>
<dbReference type="AlphaFoldDB" id="A0A379LZE3"/>
<reference evidence="2 3" key="1">
    <citation type="submission" date="2018-06" db="EMBL/GenBank/DDBJ databases">
        <authorList>
            <consortium name="Pathogen Informatics"/>
            <person name="Doyle S."/>
        </authorList>
    </citation>
    <scope>NUCLEOTIDE SEQUENCE [LARGE SCALE GENOMIC DNA]</scope>
    <source>
        <strain evidence="2 3">NCTC13296</strain>
    </source>
</reference>
<organism evidence="2 3">
    <name type="scientific">Rhodococcus gordoniae</name>
    <dbReference type="NCBI Taxonomy" id="223392"/>
    <lineage>
        <taxon>Bacteria</taxon>
        <taxon>Bacillati</taxon>
        <taxon>Actinomycetota</taxon>
        <taxon>Actinomycetes</taxon>
        <taxon>Mycobacteriales</taxon>
        <taxon>Nocardiaceae</taxon>
        <taxon>Rhodococcus</taxon>
    </lineage>
</organism>
<keyword evidence="3" id="KW-1185">Reference proteome</keyword>
<dbReference type="PANTHER" id="PTHR43265">
    <property type="entry name" value="ESTERASE ESTD"/>
    <property type="match status" value="1"/>
</dbReference>
<dbReference type="InterPro" id="IPR029058">
    <property type="entry name" value="AB_hydrolase_fold"/>
</dbReference>
<keyword evidence="2" id="KW-0378">Hydrolase</keyword>
<dbReference type="PANTHER" id="PTHR43265:SF1">
    <property type="entry name" value="ESTERASE ESTD"/>
    <property type="match status" value="1"/>
</dbReference>